<keyword evidence="6 9" id="KW-0472">Membrane</keyword>
<dbReference type="GO" id="GO:0030244">
    <property type="term" value="P:cellulose biosynthetic process"/>
    <property type="evidence" value="ECO:0007669"/>
    <property type="project" value="InterPro"/>
</dbReference>
<evidence type="ECO:0000256" key="5">
    <source>
        <dbReference type="ARBA" id="ARBA00022989"/>
    </source>
</evidence>
<evidence type="ECO:0000256" key="8">
    <source>
        <dbReference type="PIRSR" id="PIRSR605150-3"/>
    </source>
</evidence>
<feature type="binding site" evidence="8">
    <location>
        <position position="72"/>
    </location>
    <ligand>
        <name>Mn(2+)</name>
        <dbReference type="ChEBI" id="CHEBI:29035"/>
    </ligand>
</feature>
<dbReference type="GO" id="GO:0071555">
    <property type="term" value="P:cell wall organization"/>
    <property type="evidence" value="ECO:0007669"/>
    <property type="project" value="UniProtKB-KW"/>
</dbReference>
<dbReference type="InterPro" id="IPR029044">
    <property type="entry name" value="Nucleotide-diphossugar_trans"/>
</dbReference>
<dbReference type="SUPFAM" id="SSF53448">
    <property type="entry name" value="Nucleotide-diphospho-sugar transferases"/>
    <property type="match status" value="1"/>
</dbReference>
<feature type="transmembrane region" description="Helical" evidence="9">
    <location>
        <begin position="389"/>
        <end position="411"/>
    </location>
</feature>
<evidence type="ECO:0000256" key="4">
    <source>
        <dbReference type="ARBA" id="ARBA00022692"/>
    </source>
</evidence>
<dbReference type="InterPro" id="IPR005150">
    <property type="entry name" value="Cellulose_synth"/>
</dbReference>
<dbReference type="GO" id="GO:0016760">
    <property type="term" value="F:cellulose synthase (UDP-forming) activity"/>
    <property type="evidence" value="ECO:0007669"/>
    <property type="project" value="InterPro"/>
</dbReference>
<dbReference type="PANTHER" id="PTHR13301">
    <property type="entry name" value="X-BOX TRANSCRIPTION FACTOR-RELATED"/>
    <property type="match status" value="1"/>
</dbReference>
<proteinExistence type="predicted"/>
<feature type="transmembrane region" description="Helical" evidence="9">
    <location>
        <begin position="346"/>
        <end position="363"/>
    </location>
</feature>
<protein>
    <recommendedName>
        <fullName evidence="12">Cellulose synthase-like protein E6</fullName>
    </recommendedName>
</protein>
<name>A0A843WYQ7_COLES</name>
<evidence type="ECO:0000256" key="3">
    <source>
        <dbReference type="ARBA" id="ARBA00022679"/>
    </source>
</evidence>
<keyword evidence="5 9" id="KW-1133">Transmembrane helix</keyword>
<accession>A0A843WYQ7</accession>
<dbReference type="AlphaFoldDB" id="A0A843WYQ7"/>
<evidence type="ECO:0000256" key="9">
    <source>
        <dbReference type="SAM" id="Phobius"/>
    </source>
</evidence>
<evidence type="ECO:0000313" key="10">
    <source>
        <dbReference type="EMBL" id="MQM09645.1"/>
    </source>
</evidence>
<feature type="transmembrane region" description="Helical" evidence="9">
    <location>
        <begin position="431"/>
        <end position="456"/>
    </location>
</feature>
<keyword evidence="2" id="KW-0328">Glycosyltransferase</keyword>
<keyword evidence="4 9" id="KW-0812">Transmembrane</keyword>
<feature type="transmembrane region" description="Helical" evidence="9">
    <location>
        <begin position="308"/>
        <end position="326"/>
    </location>
</feature>
<evidence type="ECO:0000256" key="6">
    <source>
        <dbReference type="ARBA" id="ARBA00023136"/>
    </source>
</evidence>
<evidence type="ECO:0000256" key="7">
    <source>
        <dbReference type="ARBA" id="ARBA00023316"/>
    </source>
</evidence>
<evidence type="ECO:0000313" key="11">
    <source>
        <dbReference type="Proteomes" id="UP000652761"/>
    </source>
</evidence>
<keyword evidence="11" id="KW-1185">Reference proteome</keyword>
<dbReference type="GO" id="GO:0016020">
    <property type="term" value="C:membrane"/>
    <property type="evidence" value="ECO:0007669"/>
    <property type="project" value="InterPro"/>
</dbReference>
<evidence type="ECO:0000256" key="2">
    <source>
        <dbReference type="ARBA" id="ARBA00022676"/>
    </source>
</evidence>
<gene>
    <name evidence="10" type="ORF">Taro_042523</name>
</gene>
<keyword evidence="3" id="KW-0808">Transferase</keyword>
<dbReference type="OrthoDB" id="72851at2759"/>
<evidence type="ECO:0008006" key="12">
    <source>
        <dbReference type="Google" id="ProtNLM"/>
    </source>
</evidence>
<feature type="binding site" evidence="8">
    <location>
        <position position="96"/>
    </location>
    <ligand>
        <name>Mn(2+)</name>
        <dbReference type="ChEBI" id="CHEBI:29035"/>
    </ligand>
</feature>
<organism evidence="10 11">
    <name type="scientific">Colocasia esculenta</name>
    <name type="common">Wild taro</name>
    <name type="synonym">Arum esculentum</name>
    <dbReference type="NCBI Taxonomy" id="4460"/>
    <lineage>
        <taxon>Eukaryota</taxon>
        <taxon>Viridiplantae</taxon>
        <taxon>Streptophyta</taxon>
        <taxon>Embryophyta</taxon>
        <taxon>Tracheophyta</taxon>
        <taxon>Spermatophyta</taxon>
        <taxon>Magnoliopsida</taxon>
        <taxon>Liliopsida</taxon>
        <taxon>Araceae</taxon>
        <taxon>Aroideae</taxon>
        <taxon>Colocasieae</taxon>
        <taxon>Colocasia</taxon>
    </lineage>
</organism>
<dbReference type="Pfam" id="PF03552">
    <property type="entry name" value="Cellulose_synt"/>
    <property type="match status" value="2"/>
</dbReference>
<dbReference type="GO" id="GO:0012505">
    <property type="term" value="C:endomembrane system"/>
    <property type="evidence" value="ECO:0007669"/>
    <property type="project" value="UniProtKB-SubCell"/>
</dbReference>
<evidence type="ECO:0000256" key="1">
    <source>
        <dbReference type="ARBA" id="ARBA00004127"/>
    </source>
</evidence>
<sequence length="520" mass="59286">MENKIDTATKLGRIPENVRKEHKGFSEWKPGTTSRDHQPIVQILIDGRDLNALPTLVYMAREKRPHRHHNFKAGAMNSLIRVSSEISNGPIILNVDCDMYSNNSKSVRDALCFLMDEKKGHEIGYVQFPQKFNNLTKNDIYANSLRMFNEVHFHGLDSLGGPLYVGSGCFHRRWSLIGNRYKEVPEEDLKICKSNTVEESTFVLEEKAKVLATCTYEDNTQWGHEVGLKYGCPVEDVITGLTIQCRGWKSIYFNPARAGFLGVAPVTLEQTLVQHKRWSEGDCQIFFSKYCPFLYGYGTIQLGLQMGYSIYCLWALNSVPTLYYVIVPSLSMLNDTLLFPKVSSIWFIPFAYVIVAAFAYNIWECRRIGFTFKGWLNDKRMWLFKRQTSYLFALMDTLLKLLGINRSAFVVTAKVTDKDVASRYEKEVMEFGSSSLLFIILATLALLNLLCLVAGAKKLLMDARGFEEFFLQFLICSLLVIVNAPVYQGLFFRKDNARMPTLVTVISVILAMLTCFVTLL</sequence>
<dbReference type="Gene3D" id="3.90.550.10">
    <property type="entry name" value="Spore Coat Polysaccharide Biosynthesis Protein SpsA, Chain A"/>
    <property type="match status" value="1"/>
</dbReference>
<feature type="transmembrane region" description="Helical" evidence="9">
    <location>
        <begin position="468"/>
        <end position="487"/>
    </location>
</feature>
<dbReference type="GO" id="GO:0071669">
    <property type="term" value="P:plant-type cell wall organization or biogenesis"/>
    <property type="evidence" value="ECO:0007669"/>
    <property type="project" value="UniProtKB-ARBA"/>
</dbReference>
<dbReference type="Proteomes" id="UP000652761">
    <property type="component" value="Unassembled WGS sequence"/>
</dbReference>
<comment type="caution">
    <text evidence="10">The sequence shown here is derived from an EMBL/GenBank/DDBJ whole genome shotgun (WGS) entry which is preliminary data.</text>
</comment>
<keyword evidence="7" id="KW-0961">Cell wall biogenesis/degradation</keyword>
<reference evidence="10" key="1">
    <citation type="submission" date="2017-07" db="EMBL/GenBank/DDBJ databases">
        <title>Taro Niue Genome Assembly and Annotation.</title>
        <authorList>
            <person name="Atibalentja N."/>
            <person name="Keating K."/>
            <person name="Fields C.J."/>
        </authorList>
    </citation>
    <scope>NUCLEOTIDE SEQUENCE</scope>
    <source>
        <strain evidence="10">Niue_2</strain>
        <tissue evidence="10">Leaf</tissue>
    </source>
</reference>
<dbReference type="EMBL" id="NMUH01004434">
    <property type="protein sequence ID" value="MQM09645.1"/>
    <property type="molecule type" value="Genomic_DNA"/>
</dbReference>
<feature type="transmembrane region" description="Helical" evidence="9">
    <location>
        <begin position="499"/>
        <end position="519"/>
    </location>
</feature>
<comment type="subcellular location">
    <subcellularLocation>
        <location evidence="1">Endomembrane system</location>
        <topology evidence="1">Multi-pass membrane protein</topology>
    </subcellularLocation>
</comment>